<evidence type="ECO:0008006" key="16">
    <source>
        <dbReference type="Google" id="ProtNLM"/>
    </source>
</evidence>
<dbReference type="Gene3D" id="2.60.470.10">
    <property type="entry name" value="Acid-sensing ion channels like domains"/>
    <property type="match status" value="1"/>
</dbReference>
<evidence type="ECO:0000313" key="15">
    <source>
        <dbReference type="Proteomes" id="UP000827092"/>
    </source>
</evidence>
<dbReference type="EMBL" id="JAFNEN010000386">
    <property type="protein sequence ID" value="KAG8184131.1"/>
    <property type="molecule type" value="Genomic_DNA"/>
</dbReference>
<dbReference type="GO" id="GO:0005886">
    <property type="term" value="C:plasma membrane"/>
    <property type="evidence" value="ECO:0007669"/>
    <property type="project" value="TreeGrafter"/>
</dbReference>
<evidence type="ECO:0000256" key="4">
    <source>
        <dbReference type="ARBA" id="ARBA00022461"/>
    </source>
</evidence>
<dbReference type="GO" id="GO:0015280">
    <property type="term" value="F:ligand-gated sodium channel activity"/>
    <property type="evidence" value="ECO:0007669"/>
    <property type="project" value="TreeGrafter"/>
</dbReference>
<comment type="caution">
    <text evidence="14">The sequence shown here is derived from an EMBL/GenBank/DDBJ whole genome shotgun (WGS) entry which is preliminary data.</text>
</comment>
<keyword evidence="11 12" id="KW-0407">Ion channel</keyword>
<evidence type="ECO:0000256" key="11">
    <source>
        <dbReference type="ARBA" id="ARBA00023303"/>
    </source>
</evidence>
<dbReference type="PANTHER" id="PTHR11690:SF248">
    <property type="entry name" value="PICKPOCKET 17, ISOFORM A"/>
    <property type="match status" value="1"/>
</dbReference>
<organism evidence="14 15">
    <name type="scientific">Oedothorax gibbosus</name>
    <dbReference type="NCBI Taxonomy" id="931172"/>
    <lineage>
        <taxon>Eukaryota</taxon>
        <taxon>Metazoa</taxon>
        <taxon>Ecdysozoa</taxon>
        <taxon>Arthropoda</taxon>
        <taxon>Chelicerata</taxon>
        <taxon>Arachnida</taxon>
        <taxon>Araneae</taxon>
        <taxon>Araneomorphae</taxon>
        <taxon>Entelegynae</taxon>
        <taxon>Araneoidea</taxon>
        <taxon>Linyphiidae</taxon>
        <taxon>Erigoninae</taxon>
        <taxon>Oedothorax</taxon>
    </lineage>
</organism>
<protein>
    <recommendedName>
        <fullName evidence="16">Amiloride-sensitive sodium channel</fullName>
    </recommendedName>
</protein>
<comment type="subcellular location">
    <subcellularLocation>
        <location evidence="1">Membrane</location>
        <topology evidence="1">Multi-pass membrane protein</topology>
    </subcellularLocation>
</comment>
<keyword evidence="10 12" id="KW-0739">Sodium transport</keyword>
<keyword evidence="8 12" id="KW-0406">Ion transport</keyword>
<evidence type="ECO:0000256" key="5">
    <source>
        <dbReference type="ARBA" id="ARBA00022692"/>
    </source>
</evidence>
<keyword evidence="9 13" id="KW-0472">Membrane</keyword>
<keyword evidence="6 13" id="KW-1133">Transmembrane helix</keyword>
<evidence type="ECO:0000256" key="6">
    <source>
        <dbReference type="ARBA" id="ARBA00022989"/>
    </source>
</evidence>
<evidence type="ECO:0000256" key="3">
    <source>
        <dbReference type="ARBA" id="ARBA00022448"/>
    </source>
</evidence>
<keyword evidence="7" id="KW-0915">Sodium</keyword>
<keyword evidence="3 12" id="KW-0813">Transport</keyword>
<evidence type="ECO:0000256" key="12">
    <source>
        <dbReference type="RuleBase" id="RU000679"/>
    </source>
</evidence>
<sequence>MSAPSFKKDYASQNQKKMVRVLWKEFLEHQVSAAGVAYIVNSRTKVRRCLWLGVVVLSFVFMGYMTSKVVTEYSGYPKSLVREGEIVTKLPFPAVTVCSLNPLLNQNIEKTTVAKYLKLKTVLERATNIPTNYTHRDLCYLNPLCQWSWFNEKCECVTNPCFTEFCLAANSTHCSCSFIFCRNNSFSTCRPIPEDHRKTPYCYCEDSKAYQRNGTDEKPSEDNLDLQDAFHDPEVVEIVKLIRNTNTYDLRDIEDAMLPTTNDLFEYGINFDNMIISCSFEGSRCFRENFTVLYHPKYGKCYMFNYLGSNAFPTEQPLPVYNYGSSSGLQLILHVSLIQLINLLNNEVGVRVVVHDPRDLPFLAENAVNIRPRDMTAIEVTLSTMERLGPPWGECEPEGSPIRFDKTGSQYTILGCEKACRNYHLTKQCRCKSRQFLRGSVNLQLRESPNEFCSIANKTQRKYFPLVKDLVNLAQENTIQRLAGNPASTRAISQRLRKSVVPTATAILWGNKQLLCPYPKSFTSSQNKYAKWFKP</sequence>
<accession>A0AAV6UIV9</accession>
<reference evidence="14 15" key="1">
    <citation type="journal article" date="2022" name="Nat. Ecol. Evol.">
        <title>A masculinizing supergene underlies an exaggerated male reproductive morph in a spider.</title>
        <authorList>
            <person name="Hendrickx F."/>
            <person name="De Corte Z."/>
            <person name="Sonet G."/>
            <person name="Van Belleghem S.M."/>
            <person name="Kostlbacher S."/>
            <person name="Vangestel C."/>
        </authorList>
    </citation>
    <scope>NUCLEOTIDE SEQUENCE [LARGE SCALE GENOMIC DNA]</scope>
    <source>
        <strain evidence="14">W744_W776</strain>
    </source>
</reference>
<keyword evidence="15" id="KW-1185">Reference proteome</keyword>
<dbReference type="Pfam" id="PF00858">
    <property type="entry name" value="ASC"/>
    <property type="match status" value="1"/>
</dbReference>
<gene>
    <name evidence="14" type="ORF">JTE90_008912</name>
</gene>
<evidence type="ECO:0000256" key="7">
    <source>
        <dbReference type="ARBA" id="ARBA00023053"/>
    </source>
</evidence>
<keyword evidence="4 12" id="KW-0894">Sodium channel</keyword>
<evidence type="ECO:0000256" key="2">
    <source>
        <dbReference type="ARBA" id="ARBA00007193"/>
    </source>
</evidence>
<name>A0AAV6UIV9_9ARAC</name>
<evidence type="ECO:0000256" key="10">
    <source>
        <dbReference type="ARBA" id="ARBA00023201"/>
    </source>
</evidence>
<dbReference type="AlphaFoldDB" id="A0AAV6UIV9"/>
<evidence type="ECO:0000256" key="9">
    <source>
        <dbReference type="ARBA" id="ARBA00023136"/>
    </source>
</evidence>
<dbReference type="PANTHER" id="PTHR11690">
    <property type="entry name" value="AMILORIDE-SENSITIVE SODIUM CHANNEL-RELATED"/>
    <property type="match status" value="1"/>
</dbReference>
<evidence type="ECO:0000256" key="13">
    <source>
        <dbReference type="SAM" id="Phobius"/>
    </source>
</evidence>
<evidence type="ECO:0000313" key="14">
    <source>
        <dbReference type="EMBL" id="KAG8184131.1"/>
    </source>
</evidence>
<proteinExistence type="inferred from homology"/>
<comment type="similarity">
    <text evidence="2 12">Belongs to the amiloride-sensitive sodium channel (TC 1.A.6) family.</text>
</comment>
<feature type="transmembrane region" description="Helical" evidence="13">
    <location>
        <begin position="49"/>
        <end position="67"/>
    </location>
</feature>
<evidence type="ECO:0000256" key="8">
    <source>
        <dbReference type="ARBA" id="ARBA00023065"/>
    </source>
</evidence>
<dbReference type="Proteomes" id="UP000827092">
    <property type="component" value="Unassembled WGS sequence"/>
</dbReference>
<dbReference type="PRINTS" id="PR01078">
    <property type="entry name" value="AMINACHANNEL"/>
</dbReference>
<evidence type="ECO:0000256" key="1">
    <source>
        <dbReference type="ARBA" id="ARBA00004141"/>
    </source>
</evidence>
<dbReference type="InterPro" id="IPR001873">
    <property type="entry name" value="ENaC"/>
</dbReference>
<keyword evidence="5 12" id="KW-0812">Transmembrane</keyword>